<organism evidence="8">
    <name type="scientific">Attheya longicornis</name>
    <dbReference type="NCBI Taxonomy" id="451786"/>
    <lineage>
        <taxon>Eukaryota</taxon>
        <taxon>Sar</taxon>
        <taxon>Stramenopiles</taxon>
        <taxon>Ochrophyta</taxon>
        <taxon>Bacillariophyta</taxon>
        <taxon>Coscinodiscophyceae</taxon>
        <taxon>Chaetocerotophycidae</taxon>
        <taxon>Chaetocerotales</taxon>
        <taxon>Attheyaceae</taxon>
        <taxon>Attheya</taxon>
    </lineage>
</organism>
<dbReference type="InterPro" id="IPR022671">
    <property type="entry name" value="Ribosomal_uL2_CS"/>
</dbReference>
<dbReference type="InterPro" id="IPR022669">
    <property type="entry name" value="Ribosomal_uL2_C"/>
</dbReference>
<evidence type="ECO:0000256" key="1">
    <source>
        <dbReference type="ARBA" id="ARBA00005636"/>
    </source>
</evidence>
<dbReference type="PANTHER" id="PTHR13691">
    <property type="entry name" value="RIBOSOMAL PROTEIN L2"/>
    <property type="match status" value="1"/>
</dbReference>
<dbReference type="PANTHER" id="PTHR13691:SF5">
    <property type="entry name" value="LARGE RIBOSOMAL SUBUNIT PROTEIN UL2M"/>
    <property type="match status" value="1"/>
</dbReference>
<accession>A0A8E7IWL9</accession>
<dbReference type="InterPro" id="IPR022666">
    <property type="entry name" value="Ribosomal_uL2_RNA-bd_dom"/>
</dbReference>
<dbReference type="EMBL" id="MW729336">
    <property type="protein sequence ID" value="QVX31314.1"/>
    <property type="molecule type" value="Genomic_DNA"/>
</dbReference>
<keyword evidence="8" id="KW-0496">Mitochondrion</keyword>
<proteinExistence type="inferred from homology"/>
<comment type="similarity">
    <text evidence="1">Belongs to the universal ribosomal protein uL2 family.</text>
</comment>
<geneLocation type="mitochondrion" evidence="8"/>
<dbReference type="GO" id="GO:0003735">
    <property type="term" value="F:structural constituent of ribosome"/>
    <property type="evidence" value="ECO:0007669"/>
    <property type="project" value="InterPro"/>
</dbReference>
<dbReference type="SMART" id="SM01382">
    <property type="entry name" value="Ribosomal_L2_C"/>
    <property type="match status" value="1"/>
</dbReference>
<dbReference type="GO" id="GO:0016740">
    <property type="term" value="F:transferase activity"/>
    <property type="evidence" value="ECO:0007669"/>
    <property type="project" value="InterPro"/>
</dbReference>
<dbReference type="GO" id="GO:0015934">
    <property type="term" value="C:large ribosomal subunit"/>
    <property type="evidence" value="ECO:0007669"/>
    <property type="project" value="InterPro"/>
</dbReference>
<dbReference type="FunFam" id="4.10.950.10:FF:000001">
    <property type="entry name" value="50S ribosomal protein L2"/>
    <property type="match status" value="1"/>
</dbReference>
<evidence type="ECO:0000256" key="3">
    <source>
        <dbReference type="ARBA" id="ARBA00023274"/>
    </source>
</evidence>
<keyword evidence="3" id="KW-0687">Ribonucleoprotein</keyword>
<evidence type="ECO:0000313" key="8">
    <source>
        <dbReference type="EMBL" id="QVX31314.1"/>
    </source>
</evidence>
<keyword evidence="2 8" id="KW-0689">Ribosomal protein</keyword>
<evidence type="ECO:0000259" key="7">
    <source>
        <dbReference type="SMART" id="SM01383"/>
    </source>
</evidence>
<dbReference type="GO" id="GO:0003723">
    <property type="term" value="F:RNA binding"/>
    <property type="evidence" value="ECO:0007669"/>
    <property type="project" value="InterPro"/>
</dbReference>
<protein>
    <recommendedName>
        <fullName evidence="4">Large ribosomal subunit protein uL2m</fullName>
    </recommendedName>
</protein>
<name>A0A8E7IWL9_9STRA</name>
<evidence type="ECO:0000256" key="4">
    <source>
        <dbReference type="ARBA" id="ARBA00069872"/>
    </source>
</evidence>
<dbReference type="Pfam" id="PF00181">
    <property type="entry name" value="Ribosomal_L2_N"/>
    <property type="match status" value="1"/>
</dbReference>
<evidence type="ECO:0000256" key="2">
    <source>
        <dbReference type="ARBA" id="ARBA00022980"/>
    </source>
</evidence>
<dbReference type="AlphaFoldDB" id="A0A8E7IWL9"/>
<dbReference type="SMART" id="SM01383">
    <property type="entry name" value="Ribosomal_L2"/>
    <property type="match status" value="1"/>
</dbReference>
<evidence type="ECO:0000259" key="6">
    <source>
        <dbReference type="SMART" id="SM01382"/>
    </source>
</evidence>
<dbReference type="GO" id="GO:0002181">
    <property type="term" value="P:cytoplasmic translation"/>
    <property type="evidence" value="ECO:0007669"/>
    <property type="project" value="TreeGrafter"/>
</dbReference>
<feature type="domain" description="Large ribosomal subunit protein uL2 RNA-binding" evidence="7">
    <location>
        <begin position="42"/>
        <end position="118"/>
    </location>
</feature>
<dbReference type="InterPro" id="IPR002171">
    <property type="entry name" value="Ribosomal_uL2"/>
</dbReference>
<dbReference type="PROSITE" id="PS00467">
    <property type="entry name" value="RIBOSOMAL_L2"/>
    <property type="match status" value="1"/>
</dbReference>
<dbReference type="NCBIfam" id="TIGR01171">
    <property type="entry name" value="rplB_bact"/>
    <property type="match status" value="1"/>
</dbReference>
<reference evidence="8" key="1">
    <citation type="submission" date="2021-03" db="EMBL/GenBank/DDBJ databases">
        <authorList>
            <person name="Liang C."/>
        </authorList>
    </citation>
    <scope>NUCLEOTIDE SEQUENCE</scope>
</reference>
<gene>
    <name evidence="8" type="primary">rpl2</name>
</gene>
<feature type="domain" description="Large ribosomal subunit protein uL2 C-terminal" evidence="6">
    <location>
        <begin position="124"/>
        <end position="250"/>
    </location>
</feature>
<dbReference type="InterPro" id="IPR005880">
    <property type="entry name" value="Ribosomal_uL2_bac/org-type"/>
</dbReference>
<dbReference type="FunFam" id="2.30.30.30:FF:000001">
    <property type="entry name" value="50S ribosomal protein L2"/>
    <property type="match status" value="1"/>
</dbReference>
<evidence type="ECO:0000256" key="5">
    <source>
        <dbReference type="SAM" id="MobiDB-lite"/>
    </source>
</evidence>
<sequence>MKFKKVKPVTSTQRNFIKLNRKHLNKNPLLKTQIKGLKNSTGRNNSGKITSYHKGGGHKQKYRSINFFRNNTSIGIVTSIEYDPNRTSYIASIYNFVTNNYYYIIAPKNLKIGDIIESGLNANIKIGHSLPLRKIPVGSLIHNVAMKINGKAVISRSAGAFSQLIEKTSQYCSIKLSSGIKKQVSVNCYATIGIVSNEYSFLKQVGKAGRSRWLNKRPIVRGVAMNPVDHPHGGGEGKSSGKKITPWGKPTTRKK</sequence>
<feature type="region of interest" description="Disordered" evidence="5">
    <location>
        <begin position="224"/>
        <end position="255"/>
    </location>
</feature>
<dbReference type="Pfam" id="PF03947">
    <property type="entry name" value="Ribosomal_L2_C"/>
    <property type="match status" value="1"/>
</dbReference>
<dbReference type="PIRSF" id="PIRSF002158">
    <property type="entry name" value="Ribosomal_L2"/>
    <property type="match status" value="1"/>
</dbReference>